<organism evidence="1 2">
    <name type="scientific">Cinara cedri</name>
    <dbReference type="NCBI Taxonomy" id="506608"/>
    <lineage>
        <taxon>Eukaryota</taxon>
        <taxon>Metazoa</taxon>
        <taxon>Ecdysozoa</taxon>
        <taxon>Arthropoda</taxon>
        <taxon>Hexapoda</taxon>
        <taxon>Insecta</taxon>
        <taxon>Pterygota</taxon>
        <taxon>Neoptera</taxon>
        <taxon>Paraneoptera</taxon>
        <taxon>Hemiptera</taxon>
        <taxon>Sternorrhyncha</taxon>
        <taxon>Aphidomorpha</taxon>
        <taxon>Aphidoidea</taxon>
        <taxon>Aphididae</taxon>
        <taxon>Lachninae</taxon>
        <taxon>Cinara</taxon>
    </lineage>
</organism>
<dbReference type="PANTHER" id="PTHR13520:SF0">
    <property type="entry name" value="RAD50-INTERACTING PROTEIN 1"/>
    <property type="match status" value="1"/>
</dbReference>
<dbReference type="OrthoDB" id="2189254at2759"/>
<gene>
    <name evidence="1" type="ORF">CINCED_3A025352</name>
</gene>
<dbReference type="Proteomes" id="UP000325440">
    <property type="component" value="Unassembled WGS sequence"/>
</dbReference>
<dbReference type="Gene3D" id="1.20.58.670">
    <property type="entry name" value="Dsl1p vesicle tethering complex, Tip20p subunit, domain D"/>
    <property type="match status" value="1"/>
</dbReference>
<dbReference type="InterPro" id="IPR042044">
    <property type="entry name" value="EXOC6PINT-1/Sec15/Tip20_C_dom2"/>
</dbReference>
<evidence type="ECO:0000313" key="1">
    <source>
        <dbReference type="EMBL" id="VVC45232.1"/>
    </source>
</evidence>
<dbReference type="GO" id="GO:0006890">
    <property type="term" value="P:retrograde vesicle-mediated transport, Golgi to endoplasmic reticulum"/>
    <property type="evidence" value="ECO:0007669"/>
    <property type="project" value="InterPro"/>
</dbReference>
<keyword evidence="2" id="KW-1185">Reference proteome</keyword>
<dbReference type="PROSITE" id="PS51386">
    <property type="entry name" value="RINT1_TIP20"/>
    <property type="match status" value="1"/>
</dbReference>
<dbReference type="PANTHER" id="PTHR13520">
    <property type="entry name" value="RAD50-INTERACTING PROTEIN 1 RINT-1"/>
    <property type="match status" value="1"/>
</dbReference>
<proteinExistence type="predicted"/>
<dbReference type="Pfam" id="PF04437">
    <property type="entry name" value="RINT1_TIP1"/>
    <property type="match status" value="1"/>
</dbReference>
<dbReference type="InterPro" id="IPR007528">
    <property type="entry name" value="RINT1_Tip20"/>
</dbReference>
<protein>
    <submittedName>
        <fullName evidence="1">RINT-1/Tip20</fullName>
    </submittedName>
</protein>
<dbReference type="Gene3D" id="1.20.58.1420">
    <property type="entry name" value="Dsl1p vesicle tethering complex, Tip20p subunit, domain B"/>
    <property type="match status" value="1"/>
</dbReference>
<dbReference type="GO" id="GO:0060628">
    <property type="term" value="P:regulation of ER to Golgi vesicle-mediated transport"/>
    <property type="evidence" value="ECO:0007669"/>
    <property type="project" value="TreeGrafter"/>
</dbReference>
<sequence>MLNMSNNNNISTLISINEELGDNFDNLIERCQAYRGTLLKRKHDITEKIKSKLNQENSDGMYNILSKVRAERLEITSLRKEVDEIKLKHSKFKLEIESFRSIFKSLIVDLNFKCTKLVYLACLQSVISKSNELKINLKNRHENEAVTSYKVLCKLSFVMNASPCKHLVSYIKRVVYFWHCVLERYYLEDFEIILNQINWPFMVSNSSKVKLDDYKQNFQHLASMLIQVQLPENDCFDLNKSSTSELMDHFSHISLPIAMLIVPFRKRFFYHFTGKKQTNKLDKPEWFLSRVLNWIKEYRNFVVDWMGPVYKENNLRPIDSQHEFIIGLMQSVVVKLESDLSFFQLEDSIFSHIIDETLAFEQELHKVYGYPSDYPSVTEVLTQAPIFFKWINMERKYAINKLNAILSNEENQWDILVKDHQYIVTLGADSFLTLLNTMSDRYNLLRQPRHKLQFLKLQIDLLEEFKQKIVQLFTENKESSEYLQEMLCTMHYVRYTLLNWGTNMHFLSLLNYKCELQNEYKSPTELLETTETVFDDTIKSYDLEINILLNYLCDDIMNKIKRHGKQYKKDNWHIMSELTDTNRYIITDSGWLMYETFTESLNTLNRNLPISLFNKLWPVITDKFATYIYNDILLANIFNNGGAQHLYLDIKYKIIPIISKYTVNPNIYIQRLLEACKILCFDPNFKPVVLKRNEVSEILLRRIENGNSLEFS</sequence>
<evidence type="ECO:0000313" key="2">
    <source>
        <dbReference type="Proteomes" id="UP000325440"/>
    </source>
</evidence>
<dbReference type="EMBL" id="CABPRJ010002397">
    <property type="protein sequence ID" value="VVC45232.1"/>
    <property type="molecule type" value="Genomic_DNA"/>
</dbReference>
<dbReference type="GO" id="GO:0006888">
    <property type="term" value="P:endoplasmic reticulum to Golgi vesicle-mediated transport"/>
    <property type="evidence" value="ECO:0007669"/>
    <property type="project" value="InterPro"/>
</dbReference>
<dbReference type="GO" id="GO:0070939">
    <property type="term" value="C:Dsl1/NZR complex"/>
    <property type="evidence" value="ECO:0007669"/>
    <property type="project" value="InterPro"/>
</dbReference>
<reference evidence="1 2" key="1">
    <citation type="submission" date="2019-08" db="EMBL/GenBank/DDBJ databases">
        <authorList>
            <person name="Alioto T."/>
            <person name="Alioto T."/>
            <person name="Gomez Garrido J."/>
        </authorList>
    </citation>
    <scope>NUCLEOTIDE SEQUENCE [LARGE SCALE GENOMIC DNA]</scope>
</reference>
<dbReference type="InterPro" id="IPR042042">
    <property type="entry name" value="Tip20p_domB"/>
</dbReference>
<accession>A0A5E4NK97</accession>
<name>A0A5E4NK97_9HEMI</name>
<dbReference type="AlphaFoldDB" id="A0A5E4NK97"/>